<organism evidence="2">
    <name type="scientific">Vitis vinifera</name>
    <name type="common">Grape</name>
    <dbReference type="NCBI Taxonomy" id="29760"/>
    <lineage>
        <taxon>Eukaryota</taxon>
        <taxon>Viridiplantae</taxon>
        <taxon>Streptophyta</taxon>
        <taxon>Embryophyta</taxon>
        <taxon>Tracheophyta</taxon>
        <taxon>Spermatophyta</taxon>
        <taxon>Magnoliopsida</taxon>
        <taxon>eudicotyledons</taxon>
        <taxon>Gunneridae</taxon>
        <taxon>Pentapetalae</taxon>
        <taxon>rosids</taxon>
        <taxon>Vitales</taxon>
        <taxon>Vitaceae</taxon>
        <taxon>Viteae</taxon>
        <taxon>Vitis</taxon>
    </lineage>
</organism>
<evidence type="ECO:0008006" key="3">
    <source>
        <dbReference type="Google" id="ProtNLM"/>
    </source>
</evidence>
<evidence type="ECO:0000313" key="2">
    <source>
        <dbReference type="EMBL" id="CAN60295.1"/>
    </source>
</evidence>
<feature type="signal peptide" evidence="1">
    <location>
        <begin position="1"/>
        <end position="19"/>
    </location>
</feature>
<keyword evidence="1" id="KW-0732">Signal</keyword>
<proteinExistence type="predicted"/>
<gene>
    <name evidence="2" type="ORF">VITISV_032644</name>
</gene>
<evidence type="ECO:0000256" key="1">
    <source>
        <dbReference type="SAM" id="SignalP"/>
    </source>
</evidence>
<dbReference type="EMBL" id="AM428039">
    <property type="protein sequence ID" value="CAN60295.1"/>
    <property type="molecule type" value="Genomic_DNA"/>
</dbReference>
<dbReference type="AlphaFoldDB" id="A5AJ98"/>
<accession>A5AJ98</accession>
<feature type="chain" id="PRO_5002679285" description="Secreted protein" evidence="1">
    <location>
        <begin position="20"/>
        <end position="80"/>
    </location>
</feature>
<reference evidence="2" key="1">
    <citation type="journal article" date="2007" name="PLoS ONE">
        <title>The first genome sequence of an elite grapevine cultivar (Pinot noir Vitis vinifera L.): coping with a highly heterozygous genome.</title>
        <authorList>
            <person name="Velasco R."/>
            <person name="Zharkikh A."/>
            <person name="Troggio M."/>
            <person name="Cartwright D.A."/>
            <person name="Cestaro A."/>
            <person name="Pruss D."/>
            <person name="Pindo M."/>
            <person name="FitzGerald L.M."/>
            <person name="Vezzulli S."/>
            <person name="Reid J."/>
            <person name="Malacarne G."/>
            <person name="Iliev D."/>
            <person name="Coppola G."/>
            <person name="Wardell B."/>
            <person name="Micheletti D."/>
            <person name="Macalma T."/>
            <person name="Facci M."/>
            <person name="Mitchell J.T."/>
            <person name="Perazzolli M."/>
            <person name="Eldredge G."/>
            <person name="Gatto P."/>
            <person name="Oyzerski R."/>
            <person name="Moretto M."/>
            <person name="Gutin N."/>
            <person name="Stefanini M."/>
            <person name="Chen Y."/>
            <person name="Segala C."/>
            <person name="Davenport C."/>
            <person name="Dematte L."/>
            <person name="Mraz A."/>
            <person name="Battilana J."/>
            <person name="Stormo K."/>
            <person name="Costa F."/>
            <person name="Tao Q."/>
            <person name="Si-Ammour A."/>
            <person name="Harkins T."/>
            <person name="Lackey A."/>
            <person name="Perbost C."/>
            <person name="Taillon B."/>
            <person name="Stella A."/>
            <person name="Solovyev V."/>
            <person name="Fawcett J.A."/>
            <person name="Sterck L."/>
            <person name="Vandepoele K."/>
            <person name="Grando S.M."/>
            <person name="Toppo S."/>
            <person name="Moser C."/>
            <person name="Lanchbury J."/>
            <person name="Bogden R."/>
            <person name="Skolnick M."/>
            <person name="Sgaramella V."/>
            <person name="Bhatnagar S.K."/>
            <person name="Fontana P."/>
            <person name="Gutin A."/>
            <person name="Van de Peer Y."/>
            <person name="Salamini F."/>
            <person name="Viola R."/>
        </authorList>
    </citation>
    <scope>NUCLEOTIDE SEQUENCE</scope>
</reference>
<sequence length="80" mass="9380">MPFYMVLLIQIFIWSSSLAFKTLHIQTMCVSCLSRCMVSNRPLGPSFTNSLPFYKTLVFKFQRLILLCLFFIKVLLNSMF</sequence>
<name>A5AJ98_VITVI</name>
<protein>
    <recommendedName>
        <fullName evidence="3">Secreted protein</fullName>
    </recommendedName>
</protein>